<evidence type="ECO:0000259" key="1">
    <source>
        <dbReference type="Pfam" id="PF13649"/>
    </source>
</evidence>
<evidence type="ECO:0000313" key="3">
    <source>
        <dbReference type="Proteomes" id="UP000288096"/>
    </source>
</evidence>
<gene>
    <name evidence="2" type="ORF">DENIS_0427</name>
</gene>
<dbReference type="Proteomes" id="UP000288096">
    <property type="component" value="Unassembled WGS sequence"/>
</dbReference>
<keyword evidence="2" id="KW-0489">Methyltransferase</keyword>
<dbReference type="GO" id="GO:0008168">
    <property type="term" value="F:methyltransferase activity"/>
    <property type="evidence" value="ECO:0007669"/>
    <property type="project" value="UniProtKB-KW"/>
</dbReference>
<sequence length="276" mass="31397">MNSDITQIDWNAAWQVAKRQSTFPERDAAFWNRCAPSFAARQQYKSDYPEQFLKLLNPEPGWRVLDVGCGSGTLAVPLAEQVASVTALDFSEGMLDILGKQCAEQGIANVTTVQGRWEDDWEALGITPHDVVIASRSLMADDLRGTLEKLNRFAKKRVYLSTLVGDGPFDRRIFEASGRPFHPGPDYIFMLNMLHQMGIYANLTFTVHPVHRTYEDHGDALESCNWMISDLTPGESDRLREWFNANLVRENGCWRLAESPPVRWAVIWWDTAESRM</sequence>
<dbReference type="AlphaFoldDB" id="A0A401FR96"/>
<keyword evidence="3" id="KW-1185">Reference proteome</keyword>
<dbReference type="PANTHER" id="PTHR43667:SF2">
    <property type="entry name" value="FATTY ACID C-METHYL TRANSFERASE"/>
    <property type="match status" value="1"/>
</dbReference>
<name>A0A401FR96_9BACT</name>
<proteinExistence type="predicted"/>
<reference evidence="3" key="2">
    <citation type="submission" date="2019-01" db="EMBL/GenBank/DDBJ databases">
        <title>Genome sequence of Desulfonema ishimotonii strain Tokyo 01.</title>
        <authorList>
            <person name="Fukui M."/>
        </authorList>
    </citation>
    <scope>NUCLEOTIDE SEQUENCE [LARGE SCALE GENOMIC DNA]</scope>
    <source>
        <strain evidence="3">Tokyo 01</strain>
    </source>
</reference>
<comment type="caution">
    <text evidence="2">The sequence shown here is derived from an EMBL/GenBank/DDBJ whole genome shotgun (WGS) entry which is preliminary data.</text>
</comment>
<dbReference type="InterPro" id="IPR050723">
    <property type="entry name" value="CFA/CMAS"/>
</dbReference>
<dbReference type="RefSeq" id="WP_124326999.1">
    <property type="nucleotide sequence ID" value="NZ_BEXT01000001.1"/>
</dbReference>
<dbReference type="OrthoDB" id="21342at2"/>
<feature type="domain" description="Methyltransferase" evidence="1">
    <location>
        <begin position="64"/>
        <end position="155"/>
    </location>
</feature>
<dbReference type="Pfam" id="PF13649">
    <property type="entry name" value="Methyltransf_25"/>
    <property type="match status" value="1"/>
</dbReference>
<dbReference type="PANTHER" id="PTHR43667">
    <property type="entry name" value="CYCLOPROPANE-FATTY-ACYL-PHOSPHOLIPID SYNTHASE"/>
    <property type="match status" value="1"/>
</dbReference>
<organism evidence="2 3">
    <name type="scientific">Desulfonema ishimotonii</name>
    <dbReference type="NCBI Taxonomy" id="45657"/>
    <lineage>
        <taxon>Bacteria</taxon>
        <taxon>Pseudomonadati</taxon>
        <taxon>Thermodesulfobacteriota</taxon>
        <taxon>Desulfobacteria</taxon>
        <taxon>Desulfobacterales</taxon>
        <taxon>Desulfococcaceae</taxon>
        <taxon>Desulfonema</taxon>
    </lineage>
</organism>
<dbReference type="SUPFAM" id="SSF53335">
    <property type="entry name" value="S-adenosyl-L-methionine-dependent methyltransferases"/>
    <property type="match status" value="1"/>
</dbReference>
<dbReference type="GO" id="GO:0032259">
    <property type="term" value="P:methylation"/>
    <property type="evidence" value="ECO:0007669"/>
    <property type="project" value="UniProtKB-KW"/>
</dbReference>
<dbReference type="Gene3D" id="3.40.50.150">
    <property type="entry name" value="Vaccinia Virus protein VP39"/>
    <property type="match status" value="1"/>
</dbReference>
<reference evidence="3" key="1">
    <citation type="submission" date="2017-11" db="EMBL/GenBank/DDBJ databases">
        <authorList>
            <person name="Watanabe M."/>
            <person name="Kojima H."/>
        </authorList>
    </citation>
    <scope>NUCLEOTIDE SEQUENCE [LARGE SCALE GENOMIC DNA]</scope>
    <source>
        <strain evidence="3">Tokyo 01</strain>
    </source>
</reference>
<dbReference type="InterPro" id="IPR029063">
    <property type="entry name" value="SAM-dependent_MTases_sf"/>
</dbReference>
<dbReference type="InterPro" id="IPR041698">
    <property type="entry name" value="Methyltransf_25"/>
</dbReference>
<protein>
    <submittedName>
        <fullName evidence="2">SAM-dependent methyltransferase</fullName>
    </submittedName>
</protein>
<accession>A0A401FR96</accession>
<dbReference type="CDD" id="cd02440">
    <property type="entry name" value="AdoMet_MTases"/>
    <property type="match status" value="1"/>
</dbReference>
<keyword evidence="2" id="KW-0808">Transferase</keyword>
<dbReference type="EMBL" id="BEXT01000001">
    <property type="protein sequence ID" value="GBC59488.1"/>
    <property type="molecule type" value="Genomic_DNA"/>
</dbReference>
<evidence type="ECO:0000313" key="2">
    <source>
        <dbReference type="EMBL" id="GBC59488.1"/>
    </source>
</evidence>